<keyword evidence="5" id="KW-0808">Transferase</keyword>
<dbReference type="AlphaFoldDB" id="A0A3S4VG99"/>
<evidence type="ECO:0000313" key="7">
    <source>
        <dbReference type="Proteomes" id="UP000270036"/>
    </source>
</evidence>
<dbReference type="SUPFAM" id="SSF55874">
    <property type="entry name" value="ATPase domain of HSP90 chaperone/DNA topoisomerase II/histidine kinase"/>
    <property type="match status" value="1"/>
</dbReference>
<proteinExistence type="predicted"/>
<evidence type="ECO:0000313" key="5">
    <source>
        <dbReference type="EMBL" id="VEI00874.1"/>
    </source>
</evidence>
<dbReference type="GO" id="GO:0016020">
    <property type="term" value="C:membrane"/>
    <property type="evidence" value="ECO:0007669"/>
    <property type="project" value="InterPro"/>
</dbReference>
<gene>
    <name evidence="5" type="primary">yehU_2</name>
    <name evidence="4" type="ORF">HY04_06995</name>
    <name evidence="5" type="ORF">NCTC13489_02408</name>
</gene>
<dbReference type="EMBL" id="LR134441">
    <property type="protein sequence ID" value="VEI00874.1"/>
    <property type="molecule type" value="Genomic_DNA"/>
</dbReference>
<dbReference type="InterPro" id="IPR036890">
    <property type="entry name" value="HATPase_C_sf"/>
</dbReference>
<dbReference type="KEGG" id="cant:NCTC13489_02408"/>
<dbReference type="InterPro" id="IPR050640">
    <property type="entry name" value="Bact_2-comp_sensor_kinase"/>
</dbReference>
<keyword evidence="1" id="KW-0472">Membrane</keyword>
<sequence length="483" mass="56331">MSEVLNFIVERDTYESILYAVLGGLLILSTYHLALFFQNRDQSYLLYSSYTFFSFLAYVPVTESGFLFDLSRLLHFGDYSKHYFTIIFNCIYFLFFAQFLEIKKTSKRWYQIIVIPIYLFIGISTLGYLLLKLGISEYVFSRFRNAFIYLITAQTIVSFYILSKIKNNFKYYIIVGGVILYLCSVIGQHAVRDLPFLNLTKKMGDFIYFVGLLLENIAFSFALGHRQRLNYRDKVDFNKNLIAEMQKNAELSHKINRENEKRLSVENKQIKYLQEISDLKLSILQTQMNPHFIFNALNSIKYYILENDSENAVNYLTKFSKIIRTILISSTVKEFTLEEELQTLKVYVEIENLRFNKEIEFTISIDPKLKPAEIKIPPMILQPFIENAIVHGIALVDRKKIDLKVVDKPPYIEIHITDNGIGRKEAQKNRTRYQSSTKSLGTKIADGMLKNYFGPQSCKIEYHDLYENEMAMGTIVVLQIPSA</sequence>
<organism evidence="5 7">
    <name type="scientific">Kaistella antarctica</name>
    <dbReference type="NCBI Taxonomy" id="266748"/>
    <lineage>
        <taxon>Bacteria</taxon>
        <taxon>Pseudomonadati</taxon>
        <taxon>Bacteroidota</taxon>
        <taxon>Flavobacteriia</taxon>
        <taxon>Flavobacteriales</taxon>
        <taxon>Weeksellaceae</taxon>
        <taxon>Chryseobacterium group</taxon>
        <taxon>Kaistella</taxon>
    </lineage>
</organism>
<dbReference type="OrthoDB" id="6190788at2"/>
<evidence type="ECO:0000259" key="3">
    <source>
        <dbReference type="Pfam" id="PF07695"/>
    </source>
</evidence>
<keyword evidence="1" id="KW-1133">Transmembrane helix</keyword>
<dbReference type="PANTHER" id="PTHR34220:SF7">
    <property type="entry name" value="SENSOR HISTIDINE KINASE YPDA"/>
    <property type="match status" value="1"/>
</dbReference>
<dbReference type="STRING" id="266748.HY04_06995"/>
<dbReference type="Gene3D" id="3.30.565.10">
    <property type="entry name" value="Histidine kinase-like ATPase, C-terminal domain"/>
    <property type="match status" value="1"/>
</dbReference>
<feature type="transmembrane region" description="Helical" evidence="1">
    <location>
        <begin position="206"/>
        <end position="224"/>
    </location>
</feature>
<evidence type="ECO:0000313" key="6">
    <source>
        <dbReference type="Proteomes" id="UP000028349"/>
    </source>
</evidence>
<dbReference type="Proteomes" id="UP000270036">
    <property type="component" value="Chromosome"/>
</dbReference>
<feature type="transmembrane region" description="Helical" evidence="1">
    <location>
        <begin position="44"/>
        <end position="62"/>
    </location>
</feature>
<protein>
    <submittedName>
        <fullName evidence="5">Probable sensor-like histidine kinase YehU</fullName>
        <ecNumber evidence="5">2.7.13.3</ecNumber>
    </submittedName>
</protein>
<name>A0A3S4VG99_9FLAO</name>
<feature type="transmembrane region" description="Helical" evidence="1">
    <location>
        <begin position="16"/>
        <end position="37"/>
    </location>
</feature>
<keyword evidence="1" id="KW-0812">Transmembrane</keyword>
<dbReference type="InterPro" id="IPR010559">
    <property type="entry name" value="Sig_transdc_His_kin_internal"/>
</dbReference>
<accession>A0A3S4VG99</accession>
<dbReference type="EC" id="2.7.13.3" evidence="5"/>
<feature type="domain" description="Signal transduction histidine kinase internal region" evidence="2">
    <location>
        <begin position="280"/>
        <end position="358"/>
    </location>
</feature>
<evidence type="ECO:0000256" key="1">
    <source>
        <dbReference type="SAM" id="Phobius"/>
    </source>
</evidence>
<dbReference type="Pfam" id="PF07695">
    <property type="entry name" value="7TMR-DISM_7TM"/>
    <property type="match status" value="1"/>
</dbReference>
<feature type="transmembrane region" description="Helical" evidence="1">
    <location>
        <begin position="82"/>
        <end position="100"/>
    </location>
</feature>
<dbReference type="InterPro" id="IPR011623">
    <property type="entry name" value="7TMR_DISM_rcpt_extracell_dom1"/>
</dbReference>
<feature type="transmembrane region" description="Helical" evidence="1">
    <location>
        <begin position="112"/>
        <end position="131"/>
    </location>
</feature>
<keyword evidence="5" id="KW-0418">Kinase</keyword>
<dbReference type="EMBL" id="JPEP01000002">
    <property type="protein sequence ID" value="KEY18259.1"/>
    <property type="molecule type" value="Genomic_DNA"/>
</dbReference>
<feature type="transmembrane region" description="Helical" evidence="1">
    <location>
        <begin position="143"/>
        <end position="162"/>
    </location>
</feature>
<dbReference type="PANTHER" id="PTHR34220">
    <property type="entry name" value="SENSOR HISTIDINE KINASE YPDA"/>
    <property type="match status" value="1"/>
</dbReference>
<dbReference type="GO" id="GO:0000155">
    <property type="term" value="F:phosphorelay sensor kinase activity"/>
    <property type="evidence" value="ECO:0007669"/>
    <property type="project" value="InterPro"/>
</dbReference>
<dbReference type="RefSeq" id="WP_051803661.1">
    <property type="nucleotide sequence ID" value="NZ_FOIX01000001.1"/>
</dbReference>
<keyword evidence="6" id="KW-1185">Reference proteome</keyword>
<evidence type="ECO:0000259" key="2">
    <source>
        <dbReference type="Pfam" id="PF06580"/>
    </source>
</evidence>
<feature type="transmembrane region" description="Helical" evidence="1">
    <location>
        <begin position="169"/>
        <end position="191"/>
    </location>
</feature>
<reference evidence="4 6" key="1">
    <citation type="submission" date="2014-07" db="EMBL/GenBank/DDBJ databases">
        <authorList>
            <person name="Pisani N.G."/>
            <person name="Newman J.D."/>
        </authorList>
    </citation>
    <scope>NUCLEOTIDE SEQUENCE [LARGE SCALE GENOMIC DNA]</scope>
    <source>
        <strain evidence="4 6">LMG 24720</strain>
    </source>
</reference>
<evidence type="ECO:0000313" key="4">
    <source>
        <dbReference type="EMBL" id="KEY18259.1"/>
    </source>
</evidence>
<dbReference type="Pfam" id="PF06580">
    <property type="entry name" value="His_kinase"/>
    <property type="match status" value="1"/>
</dbReference>
<feature type="domain" description="7TM-DISM receptor extracellular" evidence="3">
    <location>
        <begin position="17"/>
        <end position="226"/>
    </location>
</feature>
<dbReference type="Proteomes" id="UP000028349">
    <property type="component" value="Unassembled WGS sequence"/>
</dbReference>
<reference evidence="5 7" key="2">
    <citation type="submission" date="2018-12" db="EMBL/GenBank/DDBJ databases">
        <authorList>
            <consortium name="Pathogen Informatics"/>
        </authorList>
    </citation>
    <scope>NUCLEOTIDE SEQUENCE [LARGE SCALE GENOMIC DNA]</scope>
    <source>
        <strain evidence="5 7">NCTC13489</strain>
    </source>
</reference>